<dbReference type="Gene3D" id="3.40.50.2000">
    <property type="entry name" value="Glycogen Phosphorylase B"/>
    <property type="match status" value="2"/>
</dbReference>
<comment type="caution">
    <text evidence="3">The sequence shown here is derived from an EMBL/GenBank/DDBJ whole genome shotgun (WGS) entry which is preliminary data.</text>
</comment>
<feature type="domain" description="Glycosyl transferase family 1" evidence="1">
    <location>
        <begin position="195"/>
        <end position="347"/>
    </location>
</feature>
<evidence type="ECO:0000259" key="2">
    <source>
        <dbReference type="Pfam" id="PF13439"/>
    </source>
</evidence>
<dbReference type="Proteomes" id="UP000646484">
    <property type="component" value="Unassembled WGS sequence"/>
</dbReference>
<organism evidence="3 4">
    <name type="scientific">Butyricimonas hominis</name>
    <dbReference type="NCBI Taxonomy" id="2763032"/>
    <lineage>
        <taxon>Bacteria</taxon>
        <taxon>Pseudomonadati</taxon>
        <taxon>Bacteroidota</taxon>
        <taxon>Bacteroidia</taxon>
        <taxon>Bacteroidales</taxon>
        <taxon>Odoribacteraceae</taxon>
        <taxon>Butyricimonas</taxon>
    </lineage>
</organism>
<reference evidence="3 4" key="1">
    <citation type="submission" date="2020-08" db="EMBL/GenBank/DDBJ databases">
        <title>Genome public.</title>
        <authorList>
            <person name="Liu C."/>
            <person name="Sun Q."/>
        </authorList>
    </citation>
    <scope>NUCLEOTIDE SEQUENCE [LARGE SCALE GENOMIC DNA]</scope>
    <source>
        <strain evidence="3 4">NSJ-56</strain>
    </source>
</reference>
<gene>
    <name evidence="3" type="ORF">H8S64_06475</name>
</gene>
<dbReference type="InterPro" id="IPR001296">
    <property type="entry name" value="Glyco_trans_1"/>
</dbReference>
<dbReference type="PANTHER" id="PTHR12526">
    <property type="entry name" value="GLYCOSYLTRANSFERASE"/>
    <property type="match status" value="1"/>
</dbReference>
<dbReference type="EMBL" id="JACOOH010000002">
    <property type="protein sequence ID" value="MBC5620740.1"/>
    <property type="molecule type" value="Genomic_DNA"/>
</dbReference>
<accession>A0ABR7CZJ4</accession>
<sequence length="381" mass="43767">MYILMISRGYPSLKDPQWGGFERDQAEALKRSGHKVVVLSVDRRFRFYWRKIGITSDVINGIPIFNSFLLPSAFFRIWGEKIFFKIFSIQMDRLYRKVQAKYGKPDIIYSHYLYNTAVATDLKCKYKIPLVGIEHWSKLNNDKLSKYLKFLGKKAYGGADVVIAVSKSLANRIDQHFKKKAVVIHNMVNASFFERSQYFPKKGVFSFITVGNLFPIKGHDLLIEAFKKACFDDHVELKIIGDGRLRFYLEQLVDKYRLNRQVKFLGKRNKEDIKEFLNSSNVFVLSSIAENFSVALLEGLASGLPAIATLCGGTDECINESNGILVPVKNVNALAEAMKQMVMNYSQYDKEKIREECKNDYSPDVIVDKLIYVFNGVLVKY</sequence>
<dbReference type="Pfam" id="PF13439">
    <property type="entry name" value="Glyco_transf_4"/>
    <property type="match status" value="1"/>
</dbReference>
<dbReference type="PANTHER" id="PTHR12526:SF630">
    <property type="entry name" value="GLYCOSYLTRANSFERASE"/>
    <property type="match status" value="1"/>
</dbReference>
<feature type="domain" description="Glycosyltransferase subfamily 4-like N-terminal" evidence="2">
    <location>
        <begin position="24"/>
        <end position="191"/>
    </location>
</feature>
<protein>
    <submittedName>
        <fullName evidence="3">Glycosyltransferase</fullName>
    </submittedName>
</protein>
<keyword evidence="4" id="KW-1185">Reference proteome</keyword>
<name>A0ABR7CZJ4_9BACT</name>
<evidence type="ECO:0000259" key="1">
    <source>
        <dbReference type="Pfam" id="PF00534"/>
    </source>
</evidence>
<dbReference type="SUPFAM" id="SSF53756">
    <property type="entry name" value="UDP-Glycosyltransferase/glycogen phosphorylase"/>
    <property type="match status" value="1"/>
</dbReference>
<evidence type="ECO:0000313" key="4">
    <source>
        <dbReference type="Proteomes" id="UP000646484"/>
    </source>
</evidence>
<dbReference type="InterPro" id="IPR028098">
    <property type="entry name" value="Glyco_trans_4-like_N"/>
</dbReference>
<evidence type="ECO:0000313" key="3">
    <source>
        <dbReference type="EMBL" id="MBC5620740.1"/>
    </source>
</evidence>
<dbReference type="Pfam" id="PF00534">
    <property type="entry name" value="Glycos_transf_1"/>
    <property type="match status" value="1"/>
</dbReference>
<proteinExistence type="predicted"/>
<dbReference type="RefSeq" id="WP_186975409.1">
    <property type="nucleotide sequence ID" value="NZ_JACOOH010000002.1"/>
</dbReference>